<dbReference type="InterPro" id="IPR006143">
    <property type="entry name" value="RND_pump_MFP"/>
</dbReference>
<dbReference type="SUPFAM" id="SSF111369">
    <property type="entry name" value="HlyD-like secretion proteins"/>
    <property type="match status" value="1"/>
</dbReference>
<accession>A0A645D8Y8</accession>
<protein>
    <submittedName>
        <fullName evidence="3">Efflux pump periplasmic linker BepD</fullName>
    </submittedName>
</protein>
<dbReference type="GO" id="GO:0005886">
    <property type="term" value="C:plasma membrane"/>
    <property type="evidence" value="ECO:0007669"/>
    <property type="project" value="TreeGrafter"/>
</dbReference>
<dbReference type="Pfam" id="PF25944">
    <property type="entry name" value="Beta-barrel_RND"/>
    <property type="match status" value="1"/>
</dbReference>
<dbReference type="Pfam" id="PF25967">
    <property type="entry name" value="RND-MFP_C"/>
    <property type="match status" value="1"/>
</dbReference>
<evidence type="ECO:0000259" key="1">
    <source>
        <dbReference type="Pfam" id="PF25944"/>
    </source>
</evidence>
<dbReference type="InterPro" id="IPR058627">
    <property type="entry name" value="MdtA-like_C"/>
</dbReference>
<reference evidence="3" key="1">
    <citation type="submission" date="2019-08" db="EMBL/GenBank/DDBJ databases">
        <authorList>
            <person name="Kucharzyk K."/>
            <person name="Murdoch R.W."/>
            <person name="Higgins S."/>
            <person name="Loffler F."/>
        </authorList>
    </citation>
    <scope>NUCLEOTIDE SEQUENCE</scope>
</reference>
<dbReference type="EMBL" id="VSSQ01034160">
    <property type="protein sequence ID" value="MPM86010.1"/>
    <property type="molecule type" value="Genomic_DNA"/>
</dbReference>
<feature type="domain" description="Multidrug resistance protein MdtA-like C-terminal permuted SH3" evidence="2">
    <location>
        <begin position="139"/>
        <end position="198"/>
    </location>
</feature>
<evidence type="ECO:0000313" key="3">
    <source>
        <dbReference type="EMBL" id="MPM86010.1"/>
    </source>
</evidence>
<name>A0A645D8Y8_9ZZZZ</name>
<organism evidence="3">
    <name type="scientific">bioreactor metagenome</name>
    <dbReference type="NCBI Taxonomy" id="1076179"/>
    <lineage>
        <taxon>unclassified sequences</taxon>
        <taxon>metagenomes</taxon>
        <taxon>ecological metagenomes</taxon>
    </lineage>
</organism>
<dbReference type="InterPro" id="IPR058626">
    <property type="entry name" value="MdtA-like_b-barrel"/>
</dbReference>
<feature type="domain" description="Multidrug resistance protein MdtA-like beta-barrel" evidence="1">
    <location>
        <begin position="54"/>
        <end position="133"/>
    </location>
</feature>
<dbReference type="GO" id="GO:0030313">
    <property type="term" value="C:cell envelope"/>
    <property type="evidence" value="ECO:0007669"/>
    <property type="project" value="UniProtKB-SubCell"/>
</dbReference>
<comment type="caution">
    <text evidence="3">The sequence shown here is derived from an EMBL/GenBank/DDBJ whole genome shotgun (WGS) entry which is preliminary data.</text>
</comment>
<gene>
    <name evidence="3" type="primary">bepD_2</name>
    <name evidence="3" type="ORF">SDC9_133093</name>
</gene>
<dbReference type="PANTHER" id="PTHR30158:SF23">
    <property type="entry name" value="MULTIDRUG RESISTANCE PROTEIN MEXA"/>
    <property type="match status" value="1"/>
</dbReference>
<dbReference type="Gene3D" id="2.40.50.100">
    <property type="match status" value="1"/>
</dbReference>
<dbReference type="PANTHER" id="PTHR30158">
    <property type="entry name" value="ACRA/E-RELATED COMPONENT OF DRUG EFFLUX TRANSPORTER"/>
    <property type="match status" value="1"/>
</dbReference>
<sequence>MKNARATVDWTNVSSPVDGLVGAIPFRQGSLVNSSNILTTVANTSNVFAYFSLNEKELSTFLDNLEGSTQAEKIKNIPEIALTLADGTAYEHPGKIETITGSVNATTGSAGFRAVFPNEQGKLRSGMSGKISIPRSVENVIVVPQKATYSQQNKTLIYLVQGDSVIQRAISVIPTPDSKSYVVTEGLQTGDRIVTEGVATLSQGKKISIE</sequence>
<dbReference type="Gene3D" id="2.40.420.20">
    <property type="match status" value="1"/>
</dbReference>
<dbReference type="GO" id="GO:0046677">
    <property type="term" value="P:response to antibiotic"/>
    <property type="evidence" value="ECO:0007669"/>
    <property type="project" value="TreeGrafter"/>
</dbReference>
<dbReference type="GO" id="GO:0022857">
    <property type="term" value="F:transmembrane transporter activity"/>
    <property type="evidence" value="ECO:0007669"/>
    <property type="project" value="InterPro"/>
</dbReference>
<dbReference type="NCBIfam" id="TIGR01730">
    <property type="entry name" value="RND_mfp"/>
    <property type="match status" value="1"/>
</dbReference>
<evidence type="ECO:0000259" key="2">
    <source>
        <dbReference type="Pfam" id="PF25967"/>
    </source>
</evidence>
<dbReference type="AlphaFoldDB" id="A0A645D8Y8"/>
<proteinExistence type="predicted"/>
<dbReference type="Gene3D" id="2.40.30.170">
    <property type="match status" value="1"/>
</dbReference>